<feature type="region of interest" description="Disordered" evidence="2">
    <location>
        <begin position="307"/>
        <end position="432"/>
    </location>
</feature>
<dbReference type="PANTHER" id="PTHR45629:SF7">
    <property type="entry name" value="DNA EXCISION REPAIR PROTEIN ERCC-6-RELATED"/>
    <property type="match status" value="1"/>
</dbReference>
<dbReference type="Gene3D" id="3.40.50.10810">
    <property type="entry name" value="Tandem AAA-ATPase domain"/>
    <property type="match status" value="1"/>
</dbReference>
<dbReference type="Gene3D" id="3.40.50.300">
    <property type="entry name" value="P-loop containing nucleotide triphosphate hydrolases"/>
    <property type="match status" value="1"/>
</dbReference>
<protein>
    <submittedName>
        <fullName evidence="5">Uncharacterized protein</fullName>
    </submittedName>
</protein>
<dbReference type="InterPro" id="IPR050496">
    <property type="entry name" value="SNF2_RAD54_helicase_repair"/>
</dbReference>
<keyword evidence="6" id="KW-1185">Reference proteome</keyword>
<dbReference type="InterPro" id="IPR049100">
    <property type="entry name" value="TAGT"/>
</dbReference>
<dbReference type="PANTHER" id="PTHR45629">
    <property type="entry name" value="SNF2/RAD54 FAMILY MEMBER"/>
    <property type="match status" value="1"/>
</dbReference>
<evidence type="ECO:0000256" key="1">
    <source>
        <dbReference type="ARBA" id="ARBA00022801"/>
    </source>
</evidence>
<dbReference type="Pfam" id="PF20691">
    <property type="entry name" value="TAGT"/>
    <property type="match status" value="1"/>
</dbReference>
<dbReference type="InterPro" id="IPR001650">
    <property type="entry name" value="Helicase_C-like"/>
</dbReference>
<dbReference type="GO" id="GO:0015616">
    <property type="term" value="F:DNA translocase activity"/>
    <property type="evidence" value="ECO:0007669"/>
    <property type="project" value="TreeGrafter"/>
</dbReference>
<feature type="region of interest" description="Disordered" evidence="2">
    <location>
        <begin position="1284"/>
        <end position="1343"/>
    </location>
</feature>
<dbReference type="Gene3D" id="2.80.10.50">
    <property type="match status" value="1"/>
</dbReference>
<organism evidence="5 6">
    <name type="scientific">Cymbomonas tetramitiformis</name>
    <dbReference type="NCBI Taxonomy" id="36881"/>
    <lineage>
        <taxon>Eukaryota</taxon>
        <taxon>Viridiplantae</taxon>
        <taxon>Chlorophyta</taxon>
        <taxon>Pyramimonadophyceae</taxon>
        <taxon>Pyramimonadales</taxon>
        <taxon>Pyramimonadaceae</taxon>
        <taxon>Cymbomonas</taxon>
    </lineage>
</organism>
<dbReference type="PROSITE" id="PS51192">
    <property type="entry name" value="HELICASE_ATP_BIND_1"/>
    <property type="match status" value="1"/>
</dbReference>
<dbReference type="GO" id="GO:0007131">
    <property type="term" value="P:reciprocal meiotic recombination"/>
    <property type="evidence" value="ECO:0007669"/>
    <property type="project" value="TreeGrafter"/>
</dbReference>
<evidence type="ECO:0000259" key="4">
    <source>
        <dbReference type="PROSITE" id="PS51194"/>
    </source>
</evidence>
<feature type="compositionally biased region" description="Low complexity" evidence="2">
    <location>
        <begin position="1288"/>
        <end position="1305"/>
    </location>
</feature>
<feature type="non-terminal residue" evidence="5">
    <location>
        <position position="1"/>
    </location>
</feature>
<dbReference type="InterPro" id="IPR014001">
    <property type="entry name" value="Helicase_ATP-bd"/>
</dbReference>
<feature type="compositionally biased region" description="Low complexity" evidence="2">
    <location>
        <begin position="667"/>
        <end position="679"/>
    </location>
</feature>
<dbReference type="CDD" id="cd18793">
    <property type="entry name" value="SF2_C_SNF"/>
    <property type="match status" value="1"/>
</dbReference>
<accession>A0AAE0F7P9</accession>
<dbReference type="InterPro" id="IPR027417">
    <property type="entry name" value="P-loop_NTPase"/>
</dbReference>
<dbReference type="EMBL" id="LGRX02023287">
    <property type="protein sequence ID" value="KAK3254677.1"/>
    <property type="molecule type" value="Genomic_DNA"/>
</dbReference>
<feature type="region of interest" description="Disordered" evidence="2">
    <location>
        <begin position="446"/>
        <end position="477"/>
    </location>
</feature>
<feature type="compositionally biased region" description="Basic and acidic residues" evidence="2">
    <location>
        <begin position="353"/>
        <end position="368"/>
    </location>
</feature>
<feature type="region of interest" description="Disordered" evidence="2">
    <location>
        <begin position="1235"/>
        <end position="1261"/>
    </location>
</feature>
<reference evidence="5 6" key="1">
    <citation type="journal article" date="2015" name="Genome Biol. Evol.">
        <title>Comparative Genomics of a Bacterivorous Green Alga Reveals Evolutionary Causalities and Consequences of Phago-Mixotrophic Mode of Nutrition.</title>
        <authorList>
            <person name="Burns J.A."/>
            <person name="Paasch A."/>
            <person name="Narechania A."/>
            <person name="Kim E."/>
        </authorList>
    </citation>
    <scope>NUCLEOTIDE SEQUENCE [LARGE SCALE GENOMIC DNA]</scope>
    <source>
        <strain evidence="5 6">PLY_AMNH</strain>
    </source>
</reference>
<dbReference type="InterPro" id="IPR040843">
    <property type="entry name" value="RAMA"/>
</dbReference>
<feature type="region of interest" description="Disordered" evidence="2">
    <location>
        <begin position="618"/>
        <end position="725"/>
    </location>
</feature>
<evidence type="ECO:0000256" key="2">
    <source>
        <dbReference type="SAM" id="MobiDB-lite"/>
    </source>
</evidence>
<dbReference type="InterPro" id="IPR000330">
    <property type="entry name" value="SNF2_N"/>
</dbReference>
<dbReference type="Pfam" id="PF00271">
    <property type="entry name" value="Helicase_C"/>
    <property type="match status" value="1"/>
</dbReference>
<gene>
    <name evidence="5" type="ORF">CYMTET_36118</name>
</gene>
<dbReference type="Proteomes" id="UP001190700">
    <property type="component" value="Unassembled WGS sequence"/>
</dbReference>
<evidence type="ECO:0000259" key="3">
    <source>
        <dbReference type="PROSITE" id="PS51192"/>
    </source>
</evidence>
<dbReference type="SUPFAM" id="SSF52540">
    <property type="entry name" value="P-loop containing nucleoside triphosphate hydrolases"/>
    <property type="match status" value="2"/>
</dbReference>
<comment type="caution">
    <text evidence="5">The sequence shown here is derived from an EMBL/GenBank/DDBJ whole genome shotgun (WGS) entry which is preliminary data.</text>
</comment>
<dbReference type="Pfam" id="PF00176">
    <property type="entry name" value="SNF2-rel_dom"/>
    <property type="match status" value="1"/>
</dbReference>
<keyword evidence="1" id="KW-0378">Hydrolase</keyword>
<feature type="region of interest" description="Disordered" evidence="2">
    <location>
        <begin position="131"/>
        <end position="150"/>
    </location>
</feature>
<name>A0AAE0F7P9_9CHLO</name>
<sequence>GKRSWRLKLRIPTNVAQSPGELWKLEPYNNMRDRVHRVGFRSVRSGRYVKAEKTTGCLSANTEDLRGWEAFRVLRTNAPRGTPGPCYIIQSSHGKFWSVIDSAAGMLMANVECRTHATVFQFRRRRPCAQPAAGSAAGSTGHLKENAHGAHHPAGAEVLVKSVELHQRAEVLVKLESRALTGGSAQKLESAASTAEVPEAREPSINDGTRGAASTGGSAGEARGAASNADGSAVKPRSITGRSAVVKLEEVLHQRAEVLVKLEELHQRAAEAEVYLVKRVDIGDGNGAENGVLLSILSGRRYTGIHKDAGSKDIDRQPRIIGKGSSPGAKRRRPHLGPAPRFAIRCGKQPQLEGDRRVDDRASSETHPRTAHAHPFSVTAASKGPASSERAGAPSKRGEVEAEPRRWMKKRPHDQLDGRAASPPPGAAETQTHLELAEPEECLCEDEYDPAVDPGGNAQPIVEEDEGTPEGLGMEGDGGAGVNAGMCANCRCEAERVSAEPAAAERQIHLELERYNDGQRARKQVTLSSLIQEGLLIPGENVLSLQHGSHRYLASVRADGMIVSTAGSFKSPSAWALSVRQSENPLRRGDDGWLSLTYGGQPLQVLRERLIDRQPHIFERLSAEQRPGGGKRKRSDVTDAASDPPAARLHTYNIADARNPNVGGADGATAAAEGRASHAPAASTPVTRNSGDTHVQLDPVMTNAPHRGNGPSQLAARGSPSSVHLHRSLSTRIASGGGDPPASQATTIRAMLDACPPQRLNHLHLSSRYDPSLVQQVLREELDGHEVADHREILDLIDQVQRERGAAFGPPPVDSKQRSLHDHASFLALKHAMQSSLGHTTRSSNREHGQLSMTVALSGLRSRQAVTIHGPREWLEELQRACRQSYDDMFREVQPIGMPSVGRHANALLNLSAEHALGATSKVPVVVFVQPDEHALYREHWPNSMLAILPHAGRGPGYARHVMMQVFDALGAAAYWEMDDNIAYFMRTPADISRRELATFKDALLDAQRHVAEIRDVAFAGFDAYRGSLRARLKNPELVEANRLTIYKVKLVNLGCLRQDAGLRGVQYEFKDRVLEDILFNHRILRQGGRSLKVYGYSYRACHWKMGGCSESRVGKLSSRLAHTTGALEKNASTGNDSVKDAAVASSDGEEEADAAALSDEEVEADVAASPDEEVEADAAASSDGEDEADAAASSDEEIIRRLSAKFRGRASARVYVSGQPPMRGPYLLHYAAASSDEEEEADAAMSSDEEVEADAAVASSDGERRRMLLWHHLTRGGGCCGEEEADAAASSGRRGRGDAAAASSDGEEEADAAVASSDEEDEADALASSDGEEEAGAAVSVAEYEQDTSNLCVPPELLKKMKDYQISGTAWMQRRINRGTGCLLADPMGLGKTLQVVALMYHMVVKAAPEPVRILVVGPASILSHWEDQFREWSQYTKPTRLRVRVPPLPEIEQSVEEWREAGGVLLVSYHRMRLIMQGGYSSARRALQSKSGGPDLLVLDEGHAIQSGVSEVYRALCQVGTTKKVLITGYPMQNNVRELYNIVNFVDNTSSLGTSLDRFMKALGVHINRGSCSDSVDRRKKYAGTVKRLLWQCLQPHMLRRPKKLLSDLLPPQSQFLVRCRLTEEKRIELAKIHGPKSTFANCRKWQNCLSADTKMEVLWALVKKCKEVKDRIIVMSTHIRSLKAVKRMLKSNLGSEKGCVLYVDGEVEVGVRKDRFDRINDLTDPSQWCVLVVSKGTGSEGLNLVGANRLVILEPDWNPNPDAQASMRIFRWGQVKHTFVYRFIIEGSIDRVVYNKAMFKQEQSQQIVDGGKVGVPRFTQDELKFLNSSRGLAISGLDAQGEPSLTRTEVERKDSLLAELMDSTHVEGKLDAISLHVDVQQDQEVSGNARWIDVVLEAFAFLGMREPPAIFLTVEDIAQYFKDHLACDERYRKKAHLDLETVSDRVSKCLREDWRRGYFEQVNSEIEKRIRQCKDAELLAAFDRALGKNEGRRLLLWRMRRVSN</sequence>
<feature type="compositionally biased region" description="Basic and acidic residues" evidence="2">
    <location>
        <begin position="396"/>
        <end position="406"/>
    </location>
</feature>
<dbReference type="GO" id="GO:0005634">
    <property type="term" value="C:nucleus"/>
    <property type="evidence" value="ECO:0007669"/>
    <property type="project" value="TreeGrafter"/>
</dbReference>
<feature type="compositionally biased region" description="Acidic residues" evidence="2">
    <location>
        <begin position="1306"/>
        <end position="1336"/>
    </location>
</feature>
<feature type="domain" description="Helicase C-terminal" evidence="4">
    <location>
        <begin position="1660"/>
        <end position="1826"/>
    </location>
</feature>
<dbReference type="GO" id="GO:0000724">
    <property type="term" value="P:double-strand break repair via homologous recombination"/>
    <property type="evidence" value="ECO:0007669"/>
    <property type="project" value="TreeGrafter"/>
</dbReference>
<feature type="compositionally biased region" description="Low complexity" evidence="2">
    <location>
        <begin position="208"/>
        <end position="227"/>
    </location>
</feature>
<dbReference type="GO" id="GO:0016787">
    <property type="term" value="F:hydrolase activity"/>
    <property type="evidence" value="ECO:0007669"/>
    <property type="project" value="UniProtKB-KW"/>
</dbReference>
<proteinExistence type="predicted"/>
<dbReference type="SUPFAM" id="SSF50405">
    <property type="entry name" value="Actin-crosslinking proteins"/>
    <property type="match status" value="1"/>
</dbReference>
<dbReference type="SMART" id="SM00490">
    <property type="entry name" value="HELICc"/>
    <property type="match status" value="1"/>
</dbReference>
<evidence type="ECO:0000313" key="6">
    <source>
        <dbReference type="Proteomes" id="UP001190700"/>
    </source>
</evidence>
<dbReference type="InterPro" id="IPR049730">
    <property type="entry name" value="SNF2/RAD54-like_C"/>
</dbReference>
<dbReference type="GO" id="GO:0005524">
    <property type="term" value="F:ATP binding"/>
    <property type="evidence" value="ECO:0007669"/>
    <property type="project" value="InterPro"/>
</dbReference>
<evidence type="ECO:0000313" key="5">
    <source>
        <dbReference type="EMBL" id="KAK3254677.1"/>
    </source>
</evidence>
<dbReference type="Pfam" id="PF18755">
    <property type="entry name" value="RAMA"/>
    <property type="match status" value="1"/>
</dbReference>
<dbReference type="SMART" id="SM00487">
    <property type="entry name" value="DEXDc"/>
    <property type="match status" value="1"/>
</dbReference>
<dbReference type="CDD" id="cd00257">
    <property type="entry name" value="beta-trefoil_FSCN-like"/>
    <property type="match status" value="1"/>
</dbReference>
<dbReference type="PROSITE" id="PS51194">
    <property type="entry name" value="HELICASE_CTER"/>
    <property type="match status" value="1"/>
</dbReference>
<feature type="compositionally biased region" description="Basic and acidic residues" evidence="2">
    <location>
        <begin position="307"/>
        <end position="318"/>
    </location>
</feature>
<feature type="compositionally biased region" description="Polar residues" evidence="2">
    <location>
        <begin position="684"/>
        <end position="693"/>
    </location>
</feature>
<feature type="region of interest" description="Disordered" evidence="2">
    <location>
        <begin position="1128"/>
        <end position="1197"/>
    </location>
</feature>
<feature type="compositionally biased region" description="Acidic residues" evidence="2">
    <location>
        <begin position="1148"/>
        <end position="1177"/>
    </location>
</feature>
<feature type="region of interest" description="Disordered" evidence="2">
    <location>
        <begin position="183"/>
        <end position="236"/>
    </location>
</feature>
<dbReference type="InterPro" id="IPR038718">
    <property type="entry name" value="SNF2-like_sf"/>
</dbReference>
<feature type="domain" description="Helicase ATP-binding" evidence="3">
    <location>
        <begin position="1374"/>
        <end position="1551"/>
    </location>
</feature>
<dbReference type="InterPro" id="IPR008999">
    <property type="entry name" value="Actin-crosslinking"/>
</dbReference>
<feature type="compositionally biased region" description="Acidic residues" evidence="2">
    <location>
        <begin position="1236"/>
        <end position="1254"/>
    </location>
</feature>